<feature type="region of interest" description="Disordered" evidence="1">
    <location>
        <begin position="78"/>
        <end position="112"/>
    </location>
</feature>
<name>A0A915EFI3_9BILA</name>
<dbReference type="Proteomes" id="UP000887574">
    <property type="component" value="Unplaced"/>
</dbReference>
<organism evidence="2 3">
    <name type="scientific">Ditylenchus dipsaci</name>
    <dbReference type="NCBI Taxonomy" id="166011"/>
    <lineage>
        <taxon>Eukaryota</taxon>
        <taxon>Metazoa</taxon>
        <taxon>Ecdysozoa</taxon>
        <taxon>Nematoda</taxon>
        <taxon>Chromadorea</taxon>
        <taxon>Rhabditida</taxon>
        <taxon>Tylenchina</taxon>
        <taxon>Tylenchomorpha</taxon>
        <taxon>Sphaerularioidea</taxon>
        <taxon>Anguinidae</taxon>
        <taxon>Anguininae</taxon>
        <taxon>Ditylenchus</taxon>
    </lineage>
</organism>
<accession>A0A915EFI3</accession>
<evidence type="ECO:0000256" key="1">
    <source>
        <dbReference type="SAM" id="MobiDB-lite"/>
    </source>
</evidence>
<proteinExistence type="predicted"/>
<reference evidence="3" key="1">
    <citation type="submission" date="2022-11" db="UniProtKB">
        <authorList>
            <consortium name="WormBaseParasite"/>
        </authorList>
    </citation>
    <scope>IDENTIFICATION</scope>
</reference>
<dbReference type="PANTHER" id="PTHR31389">
    <property type="entry name" value="LD39211P"/>
    <property type="match status" value="1"/>
</dbReference>
<protein>
    <submittedName>
        <fullName evidence="3">Uncharacterized protein</fullName>
    </submittedName>
</protein>
<sequence>MLEANLLLIKKTNTTKNILKWAILCAYTKECIEPTGSSLSCTPEARTPPGMCHRQDQSIFNILIVNLEVRLRKSGNNNLLAHNSADHPKNLQQRHQTRRAQHTSNEITNCTN</sequence>
<dbReference type="AlphaFoldDB" id="A0A915EFI3"/>
<dbReference type="WBParaSite" id="jg4783">
    <property type="protein sequence ID" value="jg4783"/>
    <property type="gene ID" value="jg4783"/>
</dbReference>
<dbReference type="PANTHER" id="PTHR31389:SF4">
    <property type="entry name" value="LD39211P"/>
    <property type="match status" value="1"/>
</dbReference>
<evidence type="ECO:0000313" key="2">
    <source>
        <dbReference type="Proteomes" id="UP000887574"/>
    </source>
</evidence>
<keyword evidence="2" id="KW-1185">Reference proteome</keyword>
<evidence type="ECO:0000313" key="3">
    <source>
        <dbReference type="WBParaSite" id="jg4783"/>
    </source>
</evidence>